<evidence type="ECO:0000256" key="6">
    <source>
        <dbReference type="SAM" id="MobiDB-lite"/>
    </source>
</evidence>
<feature type="region of interest" description="Disordered" evidence="6">
    <location>
        <begin position="285"/>
        <end position="312"/>
    </location>
</feature>
<dbReference type="RefSeq" id="XP_069232838.1">
    <property type="nucleotide sequence ID" value="XM_069370083.1"/>
</dbReference>
<dbReference type="InterPro" id="IPR036236">
    <property type="entry name" value="Znf_C2H2_sf"/>
</dbReference>
<dbReference type="SUPFAM" id="SSF57667">
    <property type="entry name" value="beta-beta-alpha zinc fingers"/>
    <property type="match status" value="1"/>
</dbReference>
<dbReference type="GO" id="GO:0005634">
    <property type="term" value="C:nucleus"/>
    <property type="evidence" value="ECO:0007669"/>
    <property type="project" value="TreeGrafter"/>
</dbReference>
<dbReference type="InterPro" id="IPR013087">
    <property type="entry name" value="Znf_C2H2_type"/>
</dbReference>
<evidence type="ECO:0000313" key="8">
    <source>
        <dbReference type="EMBL" id="KAL1589733.1"/>
    </source>
</evidence>
<keyword evidence="2" id="KW-0677">Repeat</keyword>
<dbReference type="PANTHER" id="PTHR24409:SF356">
    <property type="entry name" value="C2H2 FINGER DOMAIN TRANSCRIPTION FACTOR (EUROFUNG)"/>
    <property type="match status" value="1"/>
</dbReference>
<dbReference type="Pfam" id="PF12874">
    <property type="entry name" value="zf-met"/>
    <property type="match status" value="1"/>
</dbReference>
<reference evidence="8 9" key="1">
    <citation type="journal article" date="2020" name="Microbiol. Resour. Announc.">
        <title>Draft Genome Sequence of a Cladosporium Species Isolated from the Mesophotic Ascidian Didemnum maculosum.</title>
        <authorList>
            <person name="Gioti A."/>
            <person name="Siaperas R."/>
            <person name="Nikolaivits E."/>
            <person name="Le Goff G."/>
            <person name="Ouazzani J."/>
            <person name="Kotoulas G."/>
            <person name="Topakas E."/>
        </authorList>
    </citation>
    <scope>NUCLEOTIDE SEQUENCE [LARGE SCALE GENOMIC DNA]</scope>
    <source>
        <strain evidence="8 9">TM138-S3</strain>
    </source>
</reference>
<dbReference type="AlphaFoldDB" id="A0AB34KXI7"/>
<sequence length="501" mass="53573">MKIEHKACPTCFQIFNTTAERDEHQKVESHCCCVDQCNEYHVFGHLKDLANHIRDSDSNKSFDCMNRKDGFNSQNDLDTHLITEAHDREGTESRQIEQLSASVAVRLAHAEELNLWCEDCNHTFLTLAGLKQHKASSKHKAPLFGIKCACGKGFSLVSAMLCHLESNTCRGGITRNKLNALVCRYDLDRHITFAEHDGHGDFSAVTATSHTSIAPRESVSNLAASLRRLSLGSDGSGQAHGRILDLDDSDGKTVTEMEGVINYGVSELCQASISESIGAAIPTPHSSITSSKSSVGGMLTPSASSSEGGIYTPGASSFGDEGVILTPSASTSNSGALSPTTSSLSPGGIMLTASVPSLFGGSGEWSFLDTSHVLVPSPTSIDGSSVSTLRFDSLSKTWPCPICHTNFSKKIHLQQHMTSPAHSEKLFHCPRDLTTTSAPGPDRNFRTLSGLVQHIEDGDCVAGAGALGAVVQLLRGPIQKRIGAKVELLEDGNTESDEDYC</sequence>
<organism evidence="8 9">
    <name type="scientific">Cladosporium halotolerans</name>
    <dbReference type="NCBI Taxonomy" id="1052096"/>
    <lineage>
        <taxon>Eukaryota</taxon>
        <taxon>Fungi</taxon>
        <taxon>Dikarya</taxon>
        <taxon>Ascomycota</taxon>
        <taxon>Pezizomycotina</taxon>
        <taxon>Dothideomycetes</taxon>
        <taxon>Dothideomycetidae</taxon>
        <taxon>Cladosporiales</taxon>
        <taxon>Cladosporiaceae</taxon>
        <taxon>Cladosporium</taxon>
    </lineage>
</organism>
<dbReference type="GO" id="GO:0008270">
    <property type="term" value="F:zinc ion binding"/>
    <property type="evidence" value="ECO:0007669"/>
    <property type="project" value="UniProtKB-KW"/>
</dbReference>
<dbReference type="GO" id="GO:0000981">
    <property type="term" value="F:DNA-binding transcription factor activity, RNA polymerase II-specific"/>
    <property type="evidence" value="ECO:0007669"/>
    <property type="project" value="TreeGrafter"/>
</dbReference>
<dbReference type="EMBL" id="JAAQHG020000004">
    <property type="protein sequence ID" value="KAL1589733.1"/>
    <property type="molecule type" value="Genomic_DNA"/>
</dbReference>
<feature type="domain" description="C2H2-type" evidence="7">
    <location>
        <begin position="398"/>
        <end position="423"/>
    </location>
</feature>
<evidence type="ECO:0000256" key="5">
    <source>
        <dbReference type="PROSITE-ProRule" id="PRU00042"/>
    </source>
</evidence>
<comment type="caution">
    <text evidence="8">The sequence shown here is derived from an EMBL/GenBank/DDBJ whole genome shotgun (WGS) entry which is preliminary data.</text>
</comment>
<proteinExistence type="predicted"/>
<protein>
    <recommendedName>
        <fullName evidence="7">C2H2-type domain-containing protein</fullName>
    </recommendedName>
</protein>
<dbReference type="Proteomes" id="UP000803884">
    <property type="component" value="Unassembled WGS sequence"/>
</dbReference>
<name>A0AB34KXI7_9PEZI</name>
<evidence type="ECO:0000256" key="4">
    <source>
        <dbReference type="ARBA" id="ARBA00022833"/>
    </source>
</evidence>
<dbReference type="PANTHER" id="PTHR24409">
    <property type="entry name" value="ZINC FINGER PROTEIN 142"/>
    <property type="match status" value="1"/>
</dbReference>
<evidence type="ECO:0000256" key="1">
    <source>
        <dbReference type="ARBA" id="ARBA00022723"/>
    </source>
</evidence>
<dbReference type="GeneID" id="96002921"/>
<evidence type="ECO:0000256" key="2">
    <source>
        <dbReference type="ARBA" id="ARBA00022737"/>
    </source>
</evidence>
<dbReference type="PROSITE" id="PS00028">
    <property type="entry name" value="ZINC_FINGER_C2H2_1"/>
    <property type="match status" value="3"/>
</dbReference>
<dbReference type="Gene3D" id="3.30.160.60">
    <property type="entry name" value="Classic Zinc Finger"/>
    <property type="match status" value="1"/>
</dbReference>
<evidence type="ECO:0000259" key="7">
    <source>
        <dbReference type="PROSITE" id="PS50157"/>
    </source>
</evidence>
<keyword evidence="1" id="KW-0479">Metal-binding</keyword>
<dbReference type="PROSITE" id="PS50157">
    <property type="entry name" value="ZINC_FINGER_C2H2_2"/>
    <property type="match status" value="1"/>
</dbReference>
<keyword evidence="4" id="KW-0862">Zinc</keyword>
<evidence type="ECO:0000313" key="9">
    <source>
        <dbReference type="Proteomes" id="UP000803884"/>
    </source>
</evidence>
<accession>A0AB34KXI7</accession>
<evidence type="ECO:0000256" key="3">
    <source>
        <dbReference type="ARBA" id="ARBA00022771"/>
    </source>
</evidence>
<keyword evidence="9" id="KW-1185">Reference proteome</keyword>
<keyword evidence="3 5" id="KW-0863">Zinc-finger</keyword>
<gene>
    <name evidence="8" type="ORF">WHR41_01477</name>
</gene>
<dbReference type="SMART" id="SM00355">
    <property type="entry name" value="ZnF_C2H2"/>
    <property type="match status" value="3"/>
</dbReference>
<dbReference type="GO" id="GO:0000977">
    <property type="term" value="F:RNA polymerase II transcription regulatory region sequence-specific DNA binding"/>
    <property type="evidence" value="ECO:0007669"/>
    <property type="project" value="TreeGrafter"/>
</dbReference>